<evidence type="ECO:0000313" key="2">
    <source>
        <dbReference type="Proteomes" id="UP000000440"/>
    </source>
</evidence>
<proteinExistence type="predicted"/>
<dbReference type="PATRIC" id="fig|197221.4.peg.1483"/>
<dbReference type="Proteomes" id="UP000000440">
    <property type="component" value="Chromosome"/>
</dbReference>
<dbReference type="KEGG" id="tel:tll1410"/>
<protein>
    <submittedName>
        <fullName evidence="1">Tll1410 protein</fullName>
    </submittedName>
</protein>
<gene>
    <name evidence="1" type="ordered locus">tll1410</name>
</gene>
<dbReference type="AlphaFoldDB" id="Q8DJ20"/>
<reference evidence="1 2" key="1">
    <citation type="journal article" date="2002" name="DNA Res.">
        <title>Complete genome structure of the thermophilic cyanobacterium Thermosynechococcus elongatus BP-1.</title>
        <authorList>
            <person name="Nakamura Y."/>
            <person name="Kaneko T."/>
            <person name="Sato S."/>
            <person name="Ikeuchi M."/>
            <person name="Katoh H."/>
            <person name="Sasamoto S."/>
            <person name="Watanabe A."/>
            <person name="Iriguchi M."/>
            <person name="Kawashima K."/>
            <person name="Kimura T."/>
            <person name="Kishida Y."/>
            <person name="Kiyokawa C."/>
            <person name="Kohara M."/>
            <person name="Matsumoto M."/>
            <person name="Matsuno A."/>
            <person name="Nakazaki N."/>
            <person name="Shimpo S."/>
            <person name="Sugimoto M."/>
            <person name="Takeuchi C."/>
            <person name="Yamada M."/>
            <person name="Tabata S."/>
        </authorList>
    </citation>
    <scope>NUCLEOTIDE SEQUENCE [LARGE SCALE GENOMIC DNA]</scope>
    <source>
        <strain evidence="2">IAM M-273 / NIES-2133 / BP-1</strain>
    </source>
</reference>
<dbReference type="InterPro" id="IPR021954">
    <property type="entry name" value="CRR7"/>
</dbReference>
<sequence>MSYGDFPHSSTNITKAVLQGRGLYPISLVTGAMFTEEMYVVLESTTRAETFLTPMELQAKLMEYLTGTEVSLSPDLLALPDVESRAQYLMTTACELQLANGGYLQWYAVRLEK</sequence>
<dbReference type="Gene3D" id="3.90.940.40">
    <property type="entry name" value="Protein CHLORORESPIRATORY REDUCTION 7"/>
    <property type="match status" value="1"/>
</dbReference>
<organism evidence="1 2">
    <name type="scientific">Thermosynechococcus vestitus (strain NIES-2133 / IAM M-273 / BP-1)</name>
    <dbReference type="NCBI Taxonomy" id="197221"/>
    <lineage>
        <taxon>Bacteria</taxon>
        <taxon>Bacillati</taxon>
        <taxon>Cyanobacteriota</taxon>
        <taxon>Cyanophyceae</taxon>
        <taxon>Acaryochloridales</taxon>
        <taxon>Thermosynechococcaceae</taxon>
        <taxon>Thermosynechococcus</taxon>
    </lineage>
</organism>
<dbReference type="EnsemblBacteria" id="BAC08962">
    <property type="protein sequence ID" value="BAC08962"/>
    <property type="gene ID" value="BAC08962"/>
</dbReference>
<dbReference type="EMBL" id="BA000039">
    <property type="protein sequence ID" value="BAC08962.1"/>
    <property type="molecule type" value="Genomic_DNA"/>
</dbReference>
<name>Q8DJ20_THEVB</name>
<dbReference type="InterPro" id="IPR038150">
    <property type="entry name" value="CRR7-like_sf"/>
</dbReference>
<dbReference type="STRING" id="197221.gene:10748009"/>
<evidence type="ECO:0000313" key="1">
    <source>
        <dbReference type="EMBL" id="BAC08962.1"/>
    </source>
</evidence>
<dbReference type="Pfam" id="PF12095">
    <property type="entry name" value="CRR7"/>
    <property type="match status" value="1"/>
</dbReference>
<dbReference type="eggNOG" id="ENOG5032ZCN">
    <property type="taxonomic scope" value="Bacteria"/>
</dbReference>
<accession>Q8DJ20</accession>
<keyword evidence="2" id="KW-1185">Reference proteome</keyword>